<keyword evidence="8 13" id="KW-0460">Magnesium</keyword>
<feature type="active site" description="Proton acceptor" evidence="11">
    <location>
        <position position="130"/>
    </location>
</feature>
<dbReference type="Gene3D" id="3.90.850.10">
    <property type="entry name" value="Fumarylacetoacetase-like, C-terminal domain"/>
    <property type="match status" value="1"/>
</dbReference>
<dbReference type="OrthoDB" id="3766879at2"/>
<feature type="binding site" evidence="13">
    <location>
        <position position="198"/>
    </location>
    <ligand>
        <name>Ca(2+)</name>
        <dbReference type="ChEBI" id="CHEBI:29108"/>
    </ligand>
</feature>
<evidence type="ECO:0000259" key="14">
    <source>
        <dbReference type="Pfam" id="PF01557"/>
    </source>
</evidence>
<feature type="binding site" evidence="13">
    <location>
        <position position="250"/>
    </location>
    <ligand>
        <name>Mg(2+)</name>
        <dbReference type="ChEBI" id="CHEBI:18420"/>
    </ligand>
</feature>
<evidence type="ECO:0000256" key="8">
    <source>
        <dbReference type="ARBA" id="ARBA00022842"/>
    </source>
</evidence>
<keyword evidence="5 13" id="KW-0479">Metal-binding</keyword>
<dbReference type="SUPFAM" id="SSF56529">
    <property type="entry name" value="FAH"/>
    <property type="match status" value="1"/>
</dbReference>
<comment type="cofactor">
    <cofactor evidence="2 13">
        <name>Mg(2+)</name>
        <dbReference type="ChEBI" id="CHEBI:18420"/>
    </cofactor>
</comment>
<dbReference type="InterPro" id="IPR011234">
    <property type="entry name" value="Fumarylacetoacetase-like_C"/>
</dbReference>
<evidence type="ECO:0000256" key="2">
    <source>
        <dbReference type="ARBA" id="ARBA00001946"/>
    </source>
</evidence>
<feature type="binding site" evidence="12">
    <location>
        <position position="237"/>
    </location>
    <ligand>
        <name>substrate</name>
    </ligand>
</feature>
<evidence type="ECO:0000256" key="3">
    <source>
        <dbReference type="ARBA" id="ARBA00004782"/>
    </source>
</evidence>
<comment type="caution">
    <text evidence="16">The sequence shown here is derived from an EMBL/GenBank/DDBJ whole genome shotgun (WGS) entry which is preliminary data.</text>
</comment>
<name>A0A5Q6S486_9ACTN</name>
<dbReference type="GO" id="GO:0046872">
    <property type="term" value="F:metal ion binding"/>
    <property type="evidence" value="ECO:0007669"/>
    <property type="project" value="UniProtKB-KW"/>
</dbReference>
<feature type="binding site" evidence="13">
    <location>
        <position position="230"/>
    </location>
    <ligand>
        <name>Ca(2+)</name>
        <dbReference type="ChEBI" id="CHEBI:29108"/>
    </ligand>
</feature>
<dbReference type="GO" id="GO:0006559">
    <property type="term" value="P:L-phenylalanine catabolic process"/>
    <property type="evidence" value="ECO:0007669"/>
    <property type="project" value="UniProtKB-UniPathway"/>
</dbReference>
<feature type="binding site" evidence="13">
    <location>
        <position position="123"/>
    </location>
    <ligand>
        <name>Ca(2+)</name>
        <dbReference type="ChEBI" id="CHEBI:29108"/>
    </ligand>
</feature>
<evidence type="ECO:0000259" key="15">
    <source>
        <dbReference type="Pfam" id="PF09298"/>
    </source>
</evidence>
<evidence type="ECO:0000256" key="6">
    <source>
        <dbReference type="ARBA" id="ARBA00022801"/>
    </source>
</evidence>
<dbReference type="GO" id="GO:0006572">
    <property type="term" value="P:L-tyrosine catabolic process"/>
    <property type="evidence" value="ECO:0007669"/>
    <property type="project" value="UniProtKB-KW"/>
</dbReference>
<dbReference type="UniPathway" id="UPA00139">
    <property type="reaction ID" value="UER00341"/>
</dbReference>
<evidence type="ECO:0000256" key="5">
    <source>
        <dbReference type="ARBA" id="ARBA00022723"/>
    </source>
</evidence>
<dbReference type="InterPro" id="IPR015377">
    <property type="entry name" value="Fumarylacetoacetase_N"/>
</dbReference>
<keyword evidence="10" id="KW-0585">Phenylalanine catabolism</keyword>
<evidence type="ECO:0000256" key="4">
    <source>
        <dbReference type="ARBA" id="ARBA00012094"/>
    </source>
</evidence>
<dbReference type="SUPFAM" id="SSF63433">
    <property type="entry name" value="Fumarylacetoacetate hydrolase, FAH, N-terminal domain"/>
    <property type="match status" value="1"/>
</dbReference>
<evidence type="ECO:0000256" key="7">
    <source>
        <dbReference type="ARBA" id="ARBA00022837"/>
    </source>
</evidence>
<keyword evidence="7 13" id="KW-0106">Calcium</keyword>
<feature type="binding site" evidence="12">
    <location>
        <position position="139"/>
    </location>
    <ligand>
        <name>substrate</name>
    </ligand>
</feature>
<dbReference type="InterPro" id="IPR036462">
    <property type="entry name" value="Fumarylacetoacetase_N_sf"/>
</dbReference>
<dbReference type="FunFam" id="3.90.850.10:FF:000011">
    <property type="entry name" value="Fumarylacetoacetase"/>
    <property type="match status" value="1"/>
</dbReference>
<dbReference type="EC" id="3.7.1.2" evidence="4"/>
<accession>A0A5Q6S486</accession>
<feature type="binding site" evidence="13">
    <location>
        <position position="230"/>
    </location>
    <ligand>
        <name>Mg(2+)</name>
        <dbReference type="ChEBI" id="CHEBI:18420"/>
    </ligand>
</feature>
<evidence type="ECO:0000313" key="16">
    <source>
        <dbReference type="EMBL" id="KAA1425188.1"/>
    </source>
</evidence>
<dbReference type="GO" id="GO:1902000">
    <property type="term" value="P:homogentisate catabolic process"/>
    <property type="evidence" value="ECO:0007669"/>
    <property type="project" value="TreeGrafter"/>
</dbReference>
<feature type="domain" description="Fumarylacetoacetase-like C-terminal" evidence="14">
    <location>
        <begin position="122"/>
        <end position="397"/>
    </location>
</feature>
<evidence type="ECO:0000256" key="1">
    <source>
        <dbReference type="ARBA" id="ARBA00001913"/>
    </source>
</evidence>
<evidence type="ECO:0000256" key="12">
    <source>
        <dbReference type="PIRSR" id="PIRSR605959-2"/>
    </source>
</evidence>
<dbReference type="GO" id="GO:0004334">
    <property type="term" value="F:fumarylacetoacetase activity"/>
    <property type="evidence" value="ECO:0007669"/>
    <property type="project" value="UniProtKB-EC"/>
</dbReference>
<comment type="pathway">
    <text evidence="3">Amino-acid degradation; L-phenylalanine degradation; acetoacetate and fumarate from L-phenylalanine: step 6/6.</text>
</comment>
<feature type="binding site" evidence="13">
    <location>
        <position position="196"/>
    </location>
    <ligand>
        <name>Ca(2+)</name>
        <dbReference type="ChEBI" id="CHEBI:29108"/>
    </ligand>
</feature>
<dbReference type="EMBL" id="VDFQ02000001">
    <property type="protein sequence ID" value="KAA1425188.1"/>
    <property type="molecule type" value="Genomic_DNA"/>
</dbReference>
<dbReference type="InterPro" id="IPR005959">
    <property type="entry name" value="Fumarylacetoacetase"/>
</dbReference>
<dbReference type="InterPro" id="IPR036663">
    <property type="entry name" value="Fumarylacetoacetase_C_sf"/>
</dbReference>
<feature type="binding site" evidence="12">
    <location>
        <position position="241"/>
    </location>
    <ligand>
        <name>substrate</name>
    </ligand>
</feature>
<keyword evidence="6 16" id="KW-0378">Hydrolase</keyword>
<protein>
    <recommendedName>
        <fullName evidence="4">fumarylacetoacetase</fullName>
        <ecNumber evidence="4">3.7.1.2</ecNumber>
    </recommendedName>
</protein>
<dbReference type="NCBIfam" id="TIGR01266">
    <property type="entry name" value="fum_ac_acetase"/>
    <property type="match status" value="1"/>
</dbReference>
<evidence type="ECO:0000256" key="9">
    <source>
        <dbReference type="ARBA" id="ARBA00022878"/>
    </source>
</evidence>
<evidence type="ECO:0000256" key="13">
    <source>
        <dbReference type="PIRSR" id="PIRSR605959-3"/>
    </source>
</evidence>
<dbReference type="Gene3D" id="2.30.30.230">
    <property type="entry name" value="Fumarylacetoacetase, N-terminal domain"/>
    <property type="match status" value="1"/>
</dbReference>
<comment type="cofactor">
    <cofactor evidence="1 13">
        <name>Ca(2+)</name>
        <dbReference type="ChEBI" id="CHEBI:29108"/>
    </cofactor>
</comment>
<dbReference type="PANTHER" id="PTHR43069">
    <property type="entry name" value="FUMARYLACETOACETASE"/>
    <property type="match status" value="1"/>
</dbReference>
<organism evidence="16 17">
    <name type="scientific">Mumia zhuanghuii</name>
    <dbReference type="NCBI Taxonomy" id="2585211"/>
    <lineage>
        <taxon>Bacteria</taxon>
        <taxon>Bacillati</taxon>
        <taxon>Actinomycetota</taxon>
        <taxon>Actinomycetes</taxon>
        <taxon>Propionibacteriales</taxon>
        <taxon>Nocardioidaceae</taxon>
        <taxon>Mumia</taxon>
    </lineage>
</organism>
<dbReference type="Proteomes" id="UP000307768">
    <property type="component" value="Unassembled WGS sequence"/>
</dbReference>
<feature type="binding site" evidence="12">
    <location>
        <position position="341"/>
    </location>
    <ligand>
        <name>substrate</name>
    </ligand>
</feature>
<feature type="binding site" evidence="12">
    <location>
        <position position="125"/>
    </location>
    <ligand>
        <name>substrate</name>
    </ligand>
</feature>
<dbReference type="AlphaFoldDB" id="A0A5Q6S486"/>
<dbReference type="Pfam" id="PF09298">
    <property type="entry name" value="FAA_hydrolase_N"/>
    <property type="match status" value="1"/>
</dbReference>
<sequence length="414" mass="44904">MSTPASWVPGSRGSGYDVDHLPYGVFGLRAEGPASRRRIGVRIGDHVLDLAAAVRHERWAGHVGGGTLNPLMAAGRATWDEVRRWLQATLVDHDSAAQHVSEHLVRLEDVVLHLPFDVADYVDFYCSLDHASNVGRLFRPDAEPLLPNWRHLPVAYHGRAGTVVVSGTDVVRPTGQRKAPDDPAPSYGLSTRLDVEAEVGFVVGTPSRLGEAVPTSAFADHVFGVVLLNDWSARDIQAWEYVPLGPFLGKSFATSVSAWVTPLAALEPARVPLPGQDPPPLPYLQVEEPAGYDLALEVEVDGEVVSRPPYRTTYWGPAQMLAHLTSNGASLRTGDLFASGTVSGPEREQVGSFLELSWGGREPWSLGGEERTFLRDGDEVVLRARAGTVSLGEVRGRILPPASRPRFVEFGKES</sequence>
<dbReference type="Pfam" id="PF01557">
    <property type="entry name" value="FAA_hydrolase"/>
    <property type="match status" value="1"/>
</dbReference>
<dbReference type="RefSeq" id="WP_149768362.1">
    <property type="nucleotide sequence ID" value="NZ_VDFQ02000001.1"/>
</dbReference>
<evidence type="ECO:0000313" key="17">
    <source>
        <dbReference type="Proteomes" id="UP000307768"/>
    </source>
</evidence>
<gene>
    <name evidence="16" type="primary">fahA</name>
    <name evidence="16" type="ORF">FE697_004760</name>
</gene>
<feature type="binding site" evidence="13">
    <location>
        <position position="254"/>
    </location>
    <ligand>
        <name>Mg(2+)</name>
        <dbReference type="ChEBI" id="CHEBI:18420"/>
    </ligand>
</feature>
<proteinExistence type="predicted"/>
<evidence type="ECO:0000256" key="11">
    <source>
        <dbReference type="PIRSR" id="PIRSR605959-1"/>
    </source>
</evidence>
<keyword evidence="9" id="KW-0828">Tyrosine catabolism</keyword>
<evidence type="ECO:0000256" key="10">
    <source>
        <dbReference type="ARBA" id="ARBA00023232"/>
    </source>
</evidence>
<feature type="domain" description="Fumarylacetoacetase N-terminal" evidence="15">
    <location>
        <begin position="20"/>
        <end position="115"/>
    </location>
</feature>
<dbReference type="PANTHER" id="PTHR43069:SF2">
    <property type="entry name" value="FUMARYLACETOACETASE"/>
    <property type="match status" value="1"/>
</dbReference>
<reference evidence="16 17" key="1">
    <citation type="submission" date="2019-09" db="EMBL/GenBank/DDBJ databases">
        <title>Mumia zhuanghuii sp. nov. isolated from the intestinal contents of plateau pika (Ochotona curzoniae) in the Qinghai-Tibet plateau of China.</title>
        <authorList>
            <person name="Tian Z."/>
        </authorList>
    </citation>
    <scope>NUCLEOTIDE SEQUENCE [LARGE SCALE GENOMIC DNA]</scope>
    <source>
        <strain evidence="17">350</strain>
    </source>
</reference>